<accession>T1IF58</accession>
<organism evidence="1 2">
    <name type="scientific">Rhodnius prolixus</name>
    <name type="common">Triatomid bug</name>
    <dbReference type="NCBI Taxonomy" id="13249"/>
    <lineage>
        <taxon>Eukaryota</taxon>
        <taxon>Metazoa</taxon>
        <taxon>Ecdysozoa</taxon>
        <taxon>Arthropoda</taxon>
        <taxon>Hexapoda</taxon>
        <taxon>Insecta</taxon>
        <taxon>Pterygota</taxon>
        <taxon>Neoptera</taxon>
        <taxon>Paraneoptera</taxon>
        <taxon>Hemiptera</taxon>
        <taxon>Heteroptera</taxon>
        <taxon>Panheteroptera</taxon>
        <taxon>Cimicomorpha</taxon>
        <taxon>Reduviidae</taxon>
        <taxon>Triatominae</taxon>
        <taxon>Rhodnius</taxon>
    </lineage>
</organism>
<reference evidence="1" key="1">
    <citation type="submission" date="2015-05" db="UniProtKB">
        <authorList>
            <consortium name="EnsemblMetazoa"/>
        </authorList>
    </citation>
    <scope>IDENTIFICATION</scope>
</reference>
<dbReference type="eggNOG" id="ENOG502T7IZ">
    <property type="taxonomic scope" value="Eukaryota"/>
</dbReference>
<name>T1IF58_RHOPR</name>
<dbReference type="OMA" id="ECKNKWR"/>
<dbReference type="PANTHER" id="PTHR12243">
    <property type="entry name" value="MADF DOMAIN TRANSCRIPTION FACTOR"/>
    <property type="match status" value="1"/>
</dbReference>
<dbReference type="VEuPathDB" id="VectorBase:RPRC014927"/>
<dbReference type="InterPro" id="IPR039353">
    <property type="entry name" value="TF_Adf1"/>
</dbReference>
<dbReference type="SMART" id="SM00595">
    <property type="entry name" value="MADF"/>
    <property type="match status" value="1"/>
</dbReference>
<dbReference type="GO" id="GO:0006357">
    <property type="term" value="P:regulation of transcription by RNA polymerase II"/>
    <property type="evidence" value="ECO:0007669"/>
    <property type="project" value="TreeGrafter"/>
</dbReference>
<evidence type="ECO:0000313" key="1">
    <source>
        <dbReference type="EnsemblMetazoa" id="RPRC014927-PA"/>
    </source>
</evidence>
<dbReference type="Pfam" id="PF02944">
    <property type="entry name" value="BESS"/>
    <property type="match status" value="1"/>
</dbReference>
<dbReference type="HOGENOM" id="CLU_960808_0_0_1"/>
<dbReference type="GO" id="GO:0005667">
    <property type="term" value="C:transcription regulator complex"/>
    <property type="evidence" value="ECO:0007669"/>
    <property type="project" value="TreeGrafter"/>
</dbReference>
<dbReference type="Pfam" id="PF10545">
    <property type="entry name" value="MADF_DNA_bdg"/>
    <property type="match status" value="1"/>
</dbReference>
<dbReference type="AlphaFoldDB" id="T1IF58"/>
<evidence type="ECO:0000313" key="2">
    <source>
        <dbReference type="Proteomes" id="UP000015103"/>
    </source>
</evidence>
<dbReference type="PROSITE" id="PS51029">
    <property type="entry name" value="MADF"/>
    <property type="match status" value="1"/>
</dbReference>
<dbReference type="Proteomes" id="UP000015103">
    <property type="component" value="Unassembled WGS sequence"/>
</dbReference>
<protein>
    <submittedName>
        <fullName evidence="1">MADF domain-containing protein</fullName>
    </submittedName>
</protein>
<dbReference type="PANTHER" id="PTHR12243:SF67">
    <property type="entry name" value="COREPRESSOR OF PANGOLIN, ISOFORM A-RELATED"/>
    <property type="match status" value="1"/>
</dbReference>
<dbReference type="GO" id="GO:0005634">
    <property type="term" value="C:nucleus"/>
    <property type="evidence" value="ECO:0007669"/>
    <property type="project" value="TreeGrafter"/>
</dbReference>
<dbReference type="InterPro" id="IPR004210">
    <property type="entry name" value="BESS_motif"/>
</dbReference>
<dbReference type="GO" id="GO:0003677">
    <property type="term" value="F:DNA binding"/>
    <property type="evidence" value="ECO:0007669"/>
    <property type="project" value="InterPro"/>
</dbReference>
<dbReference type="EMBL" id="ACPB03001353">
    <property type="status" value="NOT_ANNOTATED_CDS"/>
    <property type="molecule type" value="Genomic_DNA"/>
</dbReference>
<dbReference type="InParanoid" id="T1IF58"/>
<sequence>MPKQIERQKDLTLPTRAAQWRAKIGADLDFIGQLNNVALIKEIKKYPCLYDLDKEEYRDINIKEDCWIRISNKLNEDVSKIKNDWKKLRDCYRLLRQNGQTTNNLKGWQYQKELEFLRPCVATGTLKNDFLNLTNNNLNKDEFIRKIEKFDNILLHEQSPNNFNKTTNFKHFNETADQVISCIKTKLKTNDDEDNRDIDLFFNSMCETTKKLPKLYQNQIKRKLFEAVLSAEHQIEVDKMDSKYNGRRCFRIGIKLIEDRDGEAKEAELYLARQFWCKPRSAGVRGVSEN</sequence>
<dbReference type="EMBL" id="ACPB03001354">
    <property type="status" value="NOT_ANNOTATED_CDS"/>
    <property type="molecule type" value="Genomic_DNA"/>
</dbReference>
<proteinExistence type="predicted"/>
<keyword evidence="2" id="KW-1185">Reference proteome</keyword>
<dbReference type="InterPro" id="IPR006578">
    <property type="entry name" value="MADF-dom"/>
</dbReference>
<dbReference type="EnsemblMetazoa" id="RPRC014927-RA">
    <property type="protein sequence ID" value="RPRC014927-PA"/>
    <property type="gene ID" value="RPRC014927"/>
</dbReference>